<dbReference type="EMBL" id="UYRT01004313">
    <property type="protein sequence ID" value="VDK36171.1"/>
    <property type="molecule type" value="Genomic_DNA"/>
</dbReference>
<sequence>MVPEECRTAVRLMQAKHTAILHSSDTICYCETLCSSLLTLLTYHLCCSHLPDSVESSPTLDCVVSSSSLVKIHKLDVFAKWNRDSSLRQLPWCVVAESRICTVAELLELLTQQLRISDIESARLWTIEIDGLPFRRLLDNDSLTLNDLRIKHSAQ</sequence>
<reference evidence="3" key="1">
    <citation type="submission" date="2016-06" db="UniProtKB">
        <authorList>
            <consortium name="WormBaseParasite"/>
        </authorList>
    </citation>
    <scope>IDENTIFICATION</scope>
</reference>
<dbReference type="WBParaSite" id="GPUH_0000274601-mRNA-1">
    <property type="protein sequence ID" value="GPUH_0000274601-mRNA-1"/>
    <property type="gene ID" value="GPUH_0000274601"/>
</dbReference>
<reference evidence="1 2" key="2">
    <citation type="submission" date="2018-11" db="EMBL/GenBank/DDBJ databases">
        <authorList>
            <consortium name="Pathogen Informatics"/>
        </authorList>
    </citation>
    <scope>NUCLEOTIDE SEQUENCE [LARGE SCALE GENOMIC DNA]</scope>
</reference>
<gene>
    <name evidence="1" type="ORF">GPUH_LOCUS2742</name>
</gene>
<evidence type="ECO:0000313" key="2">
    <source>
        <dbReference type="Proteomes" id="UP000271098"/>
    </source>
</evidence>
<evidence type="ECO:0000313" key="1">
    <source>
        <dbReference type="EMBL" id="VDK36171.1"/>
    </source>
</evidence>
<protein>
    <submittedName>
        <fullName evidence="3">Ras-associating domain-containing protein</fullName>
    </submittedName>
</protein>
<dbReference type="Proteomes" id="UP000271098">
    <property type="component" value="Unassembled WGS sequence"/>
</dbReference>
<evidence type="ECO:0000313" key="3">
    <source>
        <dbReference type="WBParaSite" id="GPUH_0000274601-mRNA-1"/>
    </source>
</evidence>
<organism evidence="3">
    <name type="scientific">Gongylonema pulchrum</name>
    <dbReference type="NCBI Taxonomy" id="637853"/>
    <lineage>
        <taxon>Eukaryota</taxon>
        <taxon>Metazoa</taxon>
        <taxon>Ecdysozoa</taxon>
        <taxon>Nematoda</taxon>
        <taxon>Chromadorea</taxon>
        <taxon>Rhabditida</taxon>
        <taxon>Spirurina</taxon>
        <taxon>Spiruromorpha</taxon>
        <taxon>Spiruroidea</taxon>
        <taxon>Gongylonematidae</taxon>
        <taxon>Gongylonema</taxon>
    </lineage>
</organism>
<dbReference type="AlphaFoldDB" id="A0A183D200"/>
<keyword evidence="2" id="KW-1185">Reference proteome</keyword>
<name>A0A183D200_9BILA</name>
<accession>A0A183D200</accession>
<dbReference type="Gene3D" id="3.10.20.90">
    <property type="entry name" value="Phosphatidylinositol 3-kinase Catalytic Subunit, Chain A, domain 1"/>
    <property type="match status" value="1"/>
</dbReference>
<proteinExistence type="predicted"/>